<evidence type="ECO:0000259" key="8">
    <source>
        <dbReference type="PROSITE" id="PS51999"/>
    </source>
</evidence>
<dbReference type="AlphaFoldDB" id="A0A7J7N0V4"/>
<evidence type="ECO:0000256" key="2">
    <source>
        <dbReference type="ARBA" id="ARBA00022737"/>
    </source>
</evidence>
<evidence type="ECO:0000256" key="5">
    <source>
        <dbReference type="PROSITE-ProRule" id="PRU00708"/>
    </source>
</evidence>
<evidence type="ECO:0000256" key="1">
    <source>
        <dbReference type="ARBA" id="ARBA00022723"/>
    </source>
</evidence>
<name>A0A7J7N0V4_9MAGN</name>
<keyword evidence="2" id="KW-0677">Repeat</keyword>
<feature type="repeat" description="PPR" evidence="5">
    <location>
        <begin position="228"/>
        <end position="262"/>
    </location>
</feature>
<dbReference type="PROSITE" id="PS51375">
    <property type="entry name" value="PPR"/>
    <property type="match status" value="7"/>
</dbReference>
<dbReference type="GO" id="GO:0008270">
    <property type="term" value="F:zinc ion binding"/>
    <property type="evidence" value="ECO:0007669"/>
    <property type="project" value="UniProtKB-KW"/>
</dbReference>
<dbReference type="GO" id="GO:0009451">
    <property type="term" value="P:RNA modification"/>
    <property type="evidence" value="ECO:0007669"/>
    <property type="project" value="InterPro"/>
</dbReference>
<dbReference type="PANTHER" id="PTHR47926">
    <property type="entry name" value="PENTATRICOPEPTIDE REPEAT-CONTAINING PROTEIN"/>
    <property type="match status" value="1"/>
</dbReference>
<dbReference type="InterPro" id="IPR010666">
    <property type="entry name" value="Znf_GRF"/>
</dbReference>
<dbReference type="Proteomes" id="UP000541444">
    <property type="component" value="Unassembled WGS sequence"/>
</dbReference>
<dbReference type="EMBL" id="JACGCM010001161">
    <property type="protein sequence ID" value="KAF6160568.1"/>
    <property type="molecule type" value="Genomic_DNA"/>
</dbReference>
<evidence type="ECO:0000256" key="4">
    <source>
        <dbReference type="ARBA" id="ARBA00022833"/>
    </source>
</evidence>
<dbReference type="InterPro" id="IPR032867">
    <property type="entry name" value="DYW_dom"/>
</dbReference>
<dbReference type="InterPro" id="IPR046848">
    <property type="entry name" value="E_motif"/>
</dbReference>
<dbReference type="Pfam" id="PF14432">
    <property type="entry name" value="DYW_deaminase"/>
    <property type="match status" value="1"/>
</dbReference>
<dbReference type="Gene3D" id="1.25.40.10">
    <property type="entry name" value="Tetratricopeptide repeat domain"/>
    <property type="match status" value="6"/>
</dbReference>
<evidence type="ECO:0000313" key="9">
    <source>
        <dbReference type="EMBL" id="KAF6160568.1"/>
    </source>
</evidence>
<dbReference type="InterPro" id="IPR046960">
    <property type="entry name" value="PPR_At4g14850-like_plant"/>
</dbReference>
<dbReference type="PROSITE" id="PS51999">
    <property type="entry name" value="ZF_GRF"/>
    <property type="match status" value="1"/>
</dbReference>
<dbReference type="InterPro" id="IPR002885">
    <property type="entry name" value="PPR_rpt"/>
</dbReference>
<gene>
    <name evidence="9" type="ORF">GIB67_019508</name>
</gene>
<dbReference type="FunFam" id="1.25.40.10:FF:000073">
    <property type="entry name" value="Pentatricopeptide repeat-containing protein chloroplastic"/>
    <property type="match status" value="3"/>
</dbReference>
<feature type="repeat" description="PPR" evidence="5">
    <location>
        <begin position="22"/>
        <end position="57"/>
    </location>
</feature>
<feature type="repeat" description="PPR" evidence="5">
    <location>
        <begin position="532"/>
        <end position="566"/>
    </location>
</feature>
<dbReference type="PANTHER" id="PTHR47926:SF506">
    <property type="entry name" value="TETRATRICOPEPTIDE REPEAT-LIKE SUPERFAMILY PROTEIN ISOFORM 1"/>
    <property type="match status" value="1"/>
</dbReference>
<evidence type="ECO:0000256" key="7">
    <source>
        <dbReference type="SAM" id="Phobius"/>
    </source>
</evidence>
<feature type="domain" description="GRF-type" evidence="8">
    <location>
        <begin position="926"/>
        <end position="967"/>
    </location>
</feature>
<dbReference type="Pfam" id="PF20430">
    <property type="entry name" value="Eplus_motif"/>
    <property type="match status" value="1"/>
</dbReference>
<dbReference type="FunFam" id="1.25.40.10:FF:000381">
    <property type="entry name" value="Pentatricopeptide repeat-containing protein"/>
    <property type="match status" value="1"/>
</dbReference>
<feature type="transmembrane region" description="Helical" evidence="7">
    <location>
        <begin position="1088"/>
        <end position="1113"/>
    </location>
</feature>
<evidence type="ECO:0000256" key="3">
    <source>
        <dbReference type="ARBA" id="ARBA00022771"/>
    </source>
</evidence>
<keyword evidence="1" id="KW-0479">Metal-binding</keyword>
<reference evidence="9 10" key="1">
    <citation type="journal article" date="2020" name="IScience">
        <title>Genome Sequencing of the Endangered Kingdonia uniflora (Circaeasteraceae, Ranunculales) Reveals Potential Mechanisms of Evolutionary Specialization.</title>
        <authorList>
            <person name="Sun Y."/>
            <person name="Deng T."/>
            <person name="Zhang A."/>
            <person name="Moore M.J."/>
            <person name="Landis J.B."/>
            <person name="Lin N."/>
            <person name="Zhang H."/>
            <person name="Zhang X."/>
            <person name="Huang J."/>
            <person name="Zhang X."/>
            <person name="Sun H."/>
            <person name="Wang H."/>
        </authorList>
    </citation>
    <scope>NUCLEOTIDE SEQUENCE [LARGE SCALE GENOMIC DNA]</scope>
    <source>
        <strain evidence="9">TB1705</strain>
        <tissue evidence="9">Leaf</tissue>
    </source>
</reference>
<accession>A0A7J7N0V4</accession>
<dbReference type="Pfam" id="PF01535">
    <property type="entry name" value="PPR"/>
    <property type="match status" value="6"/>
</dbReference>
<feature type="repeat" description="PPR" evidence="5">
    <location>
        <begin position="127"/>
        <end position="161"/>
    </location>
</feature>
<feature type="repeat" description="PPR" evidence="5">
    <location>
        <begin position="430"/>
        <end position="464"/>
    </location>
</feature>
<dbReference type="NCBIfam" id="TIGR00756">
    <property type="entry name" value="PPR"/>
    <property type="match status" value="6"/>
</dbReference>
<dbReference type="FunFam" id="1.25.40.10:FF:000031">
    <property type="entry name" value="Pentatricopeptide repeat-containing protein mitochondrial"/>
    <property type="match status" value="1"/>
</dbReference>
<dbReference type="FunFam" id="1.25.40.10:FF:000366">
    <property type="entry name" value="Pentatricopeptide (PPR) repeat-containing protein"/>
    <property type="match status" value="1"/>
</dbReference>
<proteinExistence type="predicted"/>
<keyword evidence="4" id="KW-0862">Zinc</keyword>
<keyword evidence="10" id="KW-1185">Reference proteome</keyword>
<comment type="caution">
    <text evidence="9">The sequence shown here is derived from an EMBL/GenBank/DDBJ whole genome shotgun (WGS) entry which is preliminary data.</text>
</comment>
<dbReference type="Pfam" id="PF13041">
    <property type="entry name" value="PPR_2"/>
    <property type="match status" value="3"/>
</dbReference>
<dbReference type="InterPro" id="IPR011990">
    <property type="entry name" value="TPR-like_helical_dom_sf"/>
</dbReference>
<organism evidence="9 10">
    <name type="scientific">Kingdonia uniflora</name>
    <dbReference type="NCBI Taxonomy" id="39325"/>
    <lineage>
        <taxon>Eukaryota</taxon>
        <taxon>Viridiplantae</taxon>
        <taxon>Streptophyta</taxon>
        <taxon>Embryophyta</taxon>
        <taxon>Tracheophyta</taxon>
        <taxon>Spermatophyta</taxon>
        <taxon>Magnoliopsida</taxon>
        <taxon>Ranunculales</taxon>
        <taxon>Circaeasteraceae</taxon>
        <taxon>Kingdonia</taxon>
    </lineage>
</organism>
<dbReference type="GO" id="GO:0003723">
    <property type="term" value="F:RNA binding"/>
    <property type="evidence" value="ECO:0007669"/>
    <property type="project" value="InterPro"/>
</dbReference>
<keyword evidence="3 6" id="KW-0863">Zinc-finger</keyword>
<feature type="repeat" description="PPR" evidence="5">
    <location>
        <begin position="633"/>
        <end position="667"/>
    </location>
</feature>
<dbReference type="OrthoDB" id="607373at2759"/>
<evidence type="ECO:0000313" key="10">
    <source>
        <dbReference type="Proteomes" id="UP000541444"/>
    </source>
</evidence>
<keyword evidence="7" id="KW-0472">Membrane</keyword>
<dbReference type="FunFam" id="1.25.40.10:FF:000285">
    <property type="entry name" value="Pentatricopeptide repeat-containing protein, chloroplastic"/>
    <property type="match status" value="1"/>
</dbReference>
<dbReference type="InterPro" id="IPR046849">
    <property type="entry name" value="E2_motif"/>
</dbReference>
<keyword evidence="7" id="KW-1133">Transmembrane helix</keyword>
<dbReference type="Pfam" id="PF20431">
    <property type="entry name" value="E_motif"/>
    <property type="match status" value="1"/>
</dbReference>
<sequence>MYSKFDKFVSARYVFEQMSQRNDASWSTMFSGYVRGGVYPEAVELFREMWWVQGIAPNGFLLASLVTICSRWSESSMVFQGNQVHGFVVKFGFLSDVFVSTALLHFYATYGIMLSLRRLFEEMGEKNVVTWTSLMVGYSSNGDPEEAVNVYCRMRREGVACNQNSFATVISSCGLLEDQLLCHQVLANAVVSGFELSISVSNSIISMFGGFGCVEEASRVFNRMEERDIISWNSMISAYSRNELCQESFRCFHYMRHSKVKPDSTTLSSLVSACCSGDNLNGGGGVHGLVAKIGLDSNVCVCNALISFYADAGKCKDAELLFREIPEKDLISWNSMMSSYVQNGKYQVALKLFIGLLGTSKIRNHVTFASALAACSARESLNEGKLVHALIIQAGLHKNLVVRNALVTMYGKCGIMREAKRIFQMMYERDRVTWNALIGGYTENEEPKEAINTFILMRQDGMTVNYISVINVLGSCLIPENLQKYGRPIHGYTVLSGLERDSYVQNSLLTMYAKCGDLDSSKFIFDGLANKNVVSWNAIIAANAHHGSGEEALKYVLEMHRTGLEFDQFSFSGGLAASSSLGLLQEGQQLHNMVIKLGFESDLHVINAAMDMYGKCGEMLDVLQILPTPKDRSRLSWNILISGFSRHGGFQEARETFHQMLEEGPTPDHVTFVSLLSACNHGGLVDEGLAYFSLMNTDFGVSPEIEHCVCIVDLLGRKGRFIDAENFIKEMPVAPNDVLWRSLLSACRTHNNLELGKKAAENLLGLDPSDDSAHVLLSNMCATNGRWEDVEIIRRKMKSIDITKKPACSWVKMKNKVSSFGIGDRSHPQVVQIYEKLEDIKKLIKQAGYVADTSFALHDTDEEQKEHNLWNHSERLALAFGLINTPEGLPLKIFKNLRVCGDCHSVYKFVSGYIGREIMLRDPYRCKRLNCNEIMRLLISKTLKNPNRKFLLCQFTECNAFEWLSDATKEGKEEIRSSSTTGCHGCGGTSHWVKDCPWRVTKCLVEGRPGQMKLQISKQDGTKRKKFLKCQNIHCNKFIWLIDVIQAKSRDREKKKMQVDVKVTIKMNLDDFVKDFKGKTNIYDESTFVRMIVMFFCFLSKQYWILVICSYVLTR</sequence>
<evidence type="ECO:0000256" key="6">
    <source>
        <dbReference type="PROSITE-ProRule" id="PRU01343"/>
    </source>
</evidence>
<feature type="repeat" description="PPR" evidence="5">
    <location>
        <begin position="298"/>
        <end position="332"/>
    </location>
</feature>
<keyword evidence="7" id="KW-0812">Transmembrane</keyword>
<feature type="transmembrane region" description="Helical" evidence="7">
    <location>
        <begin position="91"/>
        <end position="113"/>
    </location>
</feature>
<protein>
    <recommendedName>
        <fullName evidence="8">GRF-type domain-containing protein</fullName>
    </recommendedName>
</protein>